<comment type="caution">
    <text evidence="5">The sequence shown here is derived from an EMBL/GenBank/DDBJ whole genome shotgun (WGS) entry which is preliminary data.</text>
</comment>
<sequence>MFNRSQQQWSRLASSSRSALTFQQQQQPVLRQGFHGSTTAFAKKHPKQIKKENLAKRAQRVAEFERTKPSPIVSRHAPFFNSLQTPASAYSGSNKALYQHFLNTEDQQKLFEQTPKDIVEKNHLAAVGGVEDALAKEQHKVDTLQKLVGLQNGNAKAVQLWNVHQAIDWFKRKEGDTGSPEVQAAILTVRIHNLNSHLQQHKKDKHNYRQLRLMVHQRAKLLKYLKSKDASRYHTCLEGLGLEPRAVEGEITL</sequence>
<keyword evidence="3 4" id="KW-0687">Ribonucleoprotein</keyword>
<dbReference type="EMBL" id="MCGE01000002">
    <property type="protein sequence ID" value="ORZ24438.1"/>
    <property type="molecule type" value="Genomic_DNA"/>
</dbReference>
<keyword evidence="2 4" id="KW-0689">Ribosomal protein</keyword>
<dbReference type="GO" id="GO:0006412">
    <property type="term" value="P:translation"/>
    <property type="evidence" value="ECO:0007669"/>
    <property type="project" value="InterPro"/>
</dbReference>
<organism evidence="5 6">
    <name type="scientific">Absidia repens</name>
    <dbReference type="NCBI Taxonomy" id="90262"/>
    <lineage>
        <taxon>Eukaryota</taxon>
        <taxon>Fungi</taxon>
        <taxon>Fungi incertae sedis</taxon>
        <taxon>Mucoromycota</taxon>
        <taxon>Mucoromycotina</taxon>
        <taxon>Mucoromycetes</taxon>
        <taxon>Mucorales</taxon>
        <taxon>Cunninghamellaceae</taxon>
        <taxon>Absidia</taxon>
    </lineage>
</organism>
<dbReference type="PROSITE" id="PS00362">
    <property type="entry name" value="RIBOSOMAL_S15"/>
    <property type="match status" value="1"/>
</dbReference>
<evidence type="ECO:0008006" key="7">
    <source>
        <dbReference type="Google" id="ProtNLM"/>
    </source>
</evidence>
<evidence type="ECO:0000256" key="4">
    <source>
        <dbReference type="RuleBase" id="RU003919"/>
    </source>
</evidence>
<evidence type="ECO:0000256" key="2">
    <source>
        <dbReference type="ARBA" id="ARBA00022980"/>
    </source>
</evidence>
<evidence type="ECO:0000313" key="6">
    <source>
        <dbReference type="Proteomes" id="UP000193560"/>
    </source>
</evidence>
<dbReference type="OrthoDB" id="441444at2759"/>
<dbReference type="GO" id="GO:0003735">
    <property type="term" value="F:structural constituent of ribosome"/>
    <property type="evidence" value="ECO:0007669"/>
    <property type="project" value="InterPro"/>
</dbReference>
<dbReference type="SUPFAM" id="SSF47060">
    <property type="entry name" value="S15/NS1 RNA-binding domain"/>
    <property type="match status" value="1"/>
</dbReference>
<protein>
    <recommendedName>
        <fullName evidence="7">Ribosomal protein S15</fullName>
    </recommendedName>
</protein>
<name>A0A1X2IYQ5_9FUNG</name>
<dbReference type="GO" id="GO:0005737">
    <property type="term" value="C:cytoplasm"/>
    <property type="evidence" value="ECO:0007669"/>
    <property type="project" value="UniProtKB-ARBA"/>
</dbReference>
<dbReference type="AlphaFoldDB" id="A0A1X2IYQ5"/>
<dbReference type="HAMAP" id="MF_01343_B">
    <property type="entry name" value="Ribosomal_uS15_B"/>
    <property type="match status" value="1"/>
</dbReference>
<dbReference type="PANTHER" id="PTHR23321:SF26">
    <property type="entry name" value="SMALL RIBOSOMAL SUBUNIT PROTEIN US15M"/>
    <property type="match status" value="1"/>
</dbReference>
<proteinExistence type="inferred from homology"/>
<dbReference type="InterPro" id="IPR009068">
    <property type="entry name" value="uS15_NS1_RNA-bd_sf"/>
</dbReference>
<evidence type="ECO:0000313" key="5">
    <source>
        <dbReference type="EMBL" id="ORZ24438.1"/>
    </source>
</evidence>
<keyword evidence="6" id="KW-1185">Reference proteome</keyword>
<dbReference type="STRING" id="90262.A0A1X2IYQ5"/>
<accession>A0A1X2IYQ5</accession>
<dbReference type="Pfam" id="PF00312">
    <property type="entry name" value="Ribosomal_S15"/>
    <property type="match status" value="1"/>
</dbReference>
<evidence type="ECO:0000256" key="3">
    <source>
        <dbReference type="ARBA" id="ARBA00023274"/>
    </source>
</evidence>
<dbReference type="CDD" id="cd00353">
    <property type="entry name" value="Ribosomal_S15p_S13e"/>
    <property type="match status" value="1"/>
</dbReference>
<dbReference type="Gene3D" id="1.10.287.10">
    <property type="entry name" value="S15/NS1, RNA-binding"/>
    <property type="match status" value="1"/>
</dbReference>
<dbReference type="SMART" id="SM01387">
    <property type="entry name" value="Ribosomal_S15"/>
    <property type="match status" value="1"/>
</dbReference>
<comment type="similarity">
    <text evidence="1 4">Belongs to the universal ribosomal protein uS15 family.</text>
</comment>
<dbReference type="NCBIfam" id="TIGR00952">
    <property type="entry name" value="S15_bact"/>
    <property type="match status" value="1"/>
</dbReference>
<dbReference type="GO" id="GO:1990904">
    <property type="term" value="C:ribonucleoprotein complex"/>
    <property type="evidence" value="ECO:0007669"/>
    <property type="project" value="UniProtKB-KW"/>
</dbReference>
<reference evidence="5 6" key="1">
    <citation type="submission" date="2016-07" db="EMBL/GenBank/DDBJ databases">
        <title>Pervasive Adenine N6-methylation of Active Genes in Fungi.</title>
        <authorList>
            <consortium name="DOE Joint Genome Institute"/>
            <person name="Mondo S.J."/>
            <person name="Dannebaum R.O."/>
            <person name="Kuo R.C."/>
            <person name="Labutti K."/>
            <person name="Haridas S."/>
            <person name="Kuo A."/>
            <person name="Salamov A."/>
            <person name="Ahrendt S.R."/>
            <person name="Lipzen A."/>
            <person name="Sullivan W."/>
            <person name="Andreopoulos W.B."/>
            <person name="Clum A."/>
            <person name="Lindquist E."/>
            <person name="Daum C."/>
            <person name="Ramamoorthy G.K."/>
            <person name="Gryganskyi A."/>
            <person name="Culley D."/>
            <person name="Magnuson J.K."/>
            <person name="James T.Y."/>
            <person name="O'Malley M.A."/>
            <person name="Stajich J.E."/>
            <person name="Spatafora J.W."/>
            <person name="Visel A."/>
            <person name="Grigoriev I.V."/>
        </authorList>
    </citation>
    <scope>NUCLEOTIDE SEQUENCE [LARGE SCALE GENOMIC DNA]</scope>
    <source>
        <strain evidence="5 6">NRRL 1336</strain>
    </source>
</reference>
<dbReference type="GO" id="GO:0005840">
    <property type="term" value="C:ribosome"/>
    <property type="evidence" value="ECO:0007669"/>
    <property type="project" value="UniProtKB-KW"/>
</dbReference>
<dbReference type="Proteomes" id="UP000193560">
    <property type="component" value="Unassembled WGS sequence"/>
</dbReference>
<evidence type="ECO:0000256" key="1">
    <source>
        <dbReference type="ARBA" id="ARBA00008434"/>
    </source>
</evidence>
<dbReference type="InterPro" id="IPR005290">
    <property type="entry name" value="Ribosomal_uS15_bac-type"/>
</dbReference>
<gene>
    <name evidence="5" type="ORF">BCR42DRAFT_402957</name>
</gene>
<dbReference type="PANTHER" id="PTHR23321">
    <property type="entry name" value="RIBOSOMAL PROTEIN S15, BACTERIAL AND ORGANELLAR"/>
    <property type="match status" value="1"/>
</dbReference>
<dbReference type="InterPro" id="IPR000589">
    <property type="entry name" value="Ribosomal_uS15"/>
</dbReference>